<evidence type="ECO:0000313" key="6">
    <source>
        <dbReference type="EMBL" id="SDZ07860.1"/>
    </source>
</evidence>
<dbReference type="InterPro" id="IPR004459">
    <property type="entry name" value="CobQ_synth"/>
</dbReference>
<dbReference type="PANTHER" id="PTHR21343:SF1">
    <property type="entry name" value="COBYRIC ACID SYNTHASE"/>
    <property type="match status" value="1"/>
</dbReference>
<sequence>MSHNIMLQGTGSSVGKSILTAALCRIFKQDGYKVVPFKSQNMSSKSWTLPYGREISIAQAIQAEAAEMTPLVEMNPILLKPMSDIGSQVIINGELFKHMTASEYHEKKPKLKSIIKQAYDRLSSTFDIVVIEGAGSPAEINLRENDIVNMGLAELVDAPVVLVGDIDKGGVFASIYGTIMLMSQSERERVKGFIINKFRGDVELLKPGIKMIEELVEKPCLGVIPYIDINLEEEDSLIDKGKENLLKDHGMLQSLKEKCSNLEKDVEQEYKNLRSKEFDKIALAVRANTDINKIKEIMGL</sequence>
<dbReference type="InterPro" id="IPR047045">
    <property type="entry name" value="CobQ_N"/>
</dbReference>
<dbReference type="Pfam" id="PF01656">
    <property type="entry name" value="CbiA"/>
    <property type="match status" value="1"/>
</dbReference>
<dbReference type="PANTHER" id="PTHR21343">
    <property type="entry name" value="DETHIOBIOTIN SYNTHETASE"/>
    <property type="match status" value="1"/>
</dbReference>
<comment type="pathway">
    <text evidence="1 4">Cofactor biosynthesis; adenosylcobalamin biosynthesis.</text>
</comment>
<evidence type="ECO:0000256" key="2">
    <source>
        <dbReference type="ARBA" id="ARBA00022573"/>
    </source>
</evidence>
<comment type="caution">
    <text evidence="4">Lacks conserved residue(s) required for the propagation of feature annotation.</text>
</comment>
<dbReference type="AlphaFoldDB" id="A0A1H3Q3N8"/>
<proteinExistence type="inferred from homology"/>
<dbReference type="InterPro" id="IPR027417">
    <property type="entry name" value="P-loop_NTPase"/>
</dbReference>
<dbReference type="CDD" id="cd05389">
    <property type="entry name" value="CobQ_N"/>
    <property type="match status" value="1"/>
</dbReference>
<keyword evidence="3 4" id="KW-0315">Glutamine amidotransferase</keyword>
<dbReference type="Proteomes" id="UP000198625">
    <property type="component" value="Unassembled WGS sequence"/>
</dbReference>
<dbReference type="NCBIfam" id="TIGR00313">
    <property type="entry name" value="cobQ"/>
    <property type="match status" value="1"/>
</dbReference>
<gene>
    <name evidence="4" type="primary">cobQ</name>
    <name evidence="6" type="ORF">SAMN05660462_01767</name>
</gene>
<dbReference type="EMBL" id="FNQE01000018">
    <property type="protein sequence ID" value="SDZ07860.1"/>
    <property type="molecule type" value="Genomic_DNA"/>
</dbReference>
<dbReference type="SUPFAM" id="SSF52540">
    <property type="entry name" value="P-loop containing nucleoside triphosphate hydrolases"/>
    <property type="match status" value="1"/>
</dbReference>
<comment type="function">
    <text evidence="4">Catalyzes amidations at positions B, D, E, and G on adenosylcobyrinic A,C-diamide. NH(2) groups are provided by glutamine, and one molecule of ATP is hydrogenolyzed for each amidation.</text>
</comment>
<keyword evidence="7" id="KW-1185">Reference proteome</keyword>
<dbReference type="HAMAP" id="MF_00028">
    <property type="entry name" value="CobQ"/>
    <property type="match status" value="1"/>
</dbReference>
<protein>
    <recommendedName>
        <fullName evidence="4">Cobyric acid synthase</fullName>
    </recommendedName>
</protein>
<accession>A0A1H3Q3N8</accession>
<name>A0A1H3Q3N8_9FIRM</name>
<dbReference type="STRING" id="415015.SAMN05660462_01767"/>
<evidence type="ECO:0000256" key="4">
    <source>
        <dbReference type="HAMAP-Rule" id="MF_00028"/>
    </source>
</evidence>
<dbReference type="Gene3D" id="3.40.50.300">
    <property type="entry name" value="P-loop containing nucleotide triphosphate hydrolases"/>
    <property type="match status" value="1"/>
</dbReference>
<dbReference type="GO" id="GO:0003824">
    <property type="term" value="F:catalytic activity"/>
    <property type="evidence" value="ECO:0007669"/>
    <property type="project" value="InterPro"/>
</dbReference>
<organism evidence="6 7">
    <name type="scientific">Proteiniborus ethanoligenes</name>
    <dbReference type="NCBI Taxonomy" id="415015"/>
    <lineage>
        <taxon>Bacteria</taxon>
        <taxon>Bacillati</taxon>
        <taxon>Bacillota</taxon>
        <taxon>Clostridia</taxon>
        <taxon>Eubacteriales</taxon>
        <taxon>Proteiniborus</taxon>
    </lineage>
</organism>
<evidence type="ECO:0000256" key="1">
    <source>
        <dbReference type="ARBA" id="ARBA00004953"/>
    </source>
</evidence>
<dbReference type="GO" id="GO:0015420">
    <property type="term" value="F:ABC-type vitamin B12 transporter activity"/>
    <property type="evidence" value="ECO:0007669"/>
    <property type="project" value="UniProtKB-UniRule"/>
</dbReference>
<evidence type="ECO:0000256" key="3">
    <source>
        <dbReference type="ARBA" id="ARBA00022962"/>
    </source>
</evidence>
<evidence type="ECO:0000259" key="5">
    <source>
        <dbReference type="Pfam" id="PF01656"/>
    </source>
</evidence>
<dbReference type="UniPathway" id="UPA00148"/>
<dbReference type="NCBIfam" id="NF001989">
    <property type="entry name" value="PRK00784.1"/>
    <property type="match status" value="1"/>
</dbReference>
<feature type="domain" description="CobQ/CobB/MinD/ParA nucleotide binding" evidence="5">
    <location>
        <begin position="5"/>
        <end position="228"/>
    </location>
</feature>
<comment type="similarity">
    <text evidence="4">Belongs to the CobB/CobQ family. CobQ subfamily.</text>
</comment>
<dbReference type="InterPro" id="IPR002586">
    <property type="entry name" value="CobQ/CobB/MinD/ParA_Nub-bd_dom"/>
</dbReference>
<evidence type="ECO:0000313" key="7">
    <source>
        <dbReference type="Proteomes" id="UP000198625"/>
    </source>
</evidence>
<keyword evidence="2 4" id="KW-0169">Cobalamin biosynthesis</keyword>
<reference evidence="6 7" key="1">
    <citation type="submission" date="2016-10" db="EMBL/GenBank/DDBJ databases">
        <authorList>
            <person name="de Groot N.N."/>
        </authorList>
    </citation>
    <scope>NUCLEOTIDE SEQUENCE [LARGE SCALE GENOMIC DNA]</scope>
    <source>
        <strain evidence="6 7">DSM 21650</strain>
    </source>
</reference>
<dbReference type="GO" id="GO:0009236">
    <property type="term" value="P:cobalamin biosynthetic process"/>
    <property type="evidence" value="ECO:0007669"/>
    <property type="project" value="UniProtKB-UniRule"/>
</dbReference>